<keyword evidence="6" id="KW-0408">Iron</keyword>
<evidence type="ECO:0000256" key="5">
    <source>
        <dbReference type="ARBA" id="ARBA00023002"/>
    </source>
</evidence>
<comment type="caution">
    <text evidence="8">The sequence shown here is derived from an EMBL/GenBank/DDBJ whole genome shotgun (WGS) entry which is preliminary data.</text>
</comment>
<protein>
    <recommendedName>
        <fullName evidence="10">Cytochrome P450</fullName>
    </recommendedName>
</protein>
<dbReference type="GO" id="GO:0020037">
    <property type="term" value="F:heme binding"/>
    <property type="evidence" value="ECO:0007669"/>
    <property type="project" value="InterPro"/>
</dbReference>
<dbReference type="PANTHER" id="PTHR46300:SF7">
    <property type="entry name" value="P450, PUTATIVE (EUROFUNG)-RELATED"/>
    <property type="match status" value="1"/>
</dbReference>
<gene>
    <name evidence="8" type="ORF">EWM64_g589</name>
</gene>
<reference evidence="8 9" key="1">
    <citation type="submission" date="2019-02" db="EMBL/GenBank/DDBJ databases">
        <title>Genome sequencing of the rare red list fungi Hericium alpestre (H. flagellum).</title>
        <authorList>
            <person name="Buettner E."/>
            <person name="Kellner H."/>
        </authorList>
    </citation>
    <scope>NUCLEOTIDE SEQUENCE [LARGE SCALE GENOMIC DNA]</scope>
    <source>
        <strain evidence="8 9">DSM 108284</strain>
    </source>
</reference>
<dbReference type="STRING" id="135208.A0A4Z0AAR2"/>
<evidence type="ECO:0000256" key="2">
    <source>
        <dbReference type="ARBA" id="ARBA00010617"/>
    </source>
</evidence>
<keyword evidence="3" id="KW-0349">Heme</keyword>
<dbReference type="PANTHER" id="PTHR46300">
    <property type="entry name" value="P450, PUTATIVE (EUROFUNG)-RELATED-RELATED"/>
    <property type="match status" value="1"/>
</dbReference>
<sequence>MAFSTLLKRYLDTRKSSQGLSYPPGPKALPIIGNLLDIPKETPWVTYTAWAKQYDDVISVTAFGKVIVVVNSAKAAKEVFERRGTRYMDRPRVPILDLIGWGAILALMPYSEAWPFQTVKTHAFLNQLLSEPEQFREHIKHFVAAIVMSLTYGYDVKAKDDFLCHLLSEPTGLGESLFFRAHP</sequence>
<evidence type="ECO:0000256" key="4">
    <source>
        <dbReference type="ARBA" id="ARBA00022723"/>
    </source>
</evidence>
<organism evidence="8 9">
    <name type="scientific">Hericium alpestre</name>
    <dbReference type="NCBI Taxonomy" id="135208"/>
    <lineage>
        <taxon>Eukaryota</taxon>
        <taxon>Fungi</taxon>
        <taxon>Dikarya</taxon>
        <taxon>Basidiomycota</taxon>
        <taxon>Agaricomycotina</taxon>
        <taxon>Agaricomycetes</taxon>
        <taxon>Russulales</taxon>
        <taxon>Hericiaceae</taxon>
        <taxon>Hericium</taxon>
    </lineage>
</organism>
<dbReference type="Pfam" id="PF00067">
    <property type="entry name" value="p450"/>
    <property type="match status" value="1"/>
</dbReference>
<dbReference type="GO" id="GO:0004497">
    <property type="term" value="F:monooxygenase activity"/>
    <property type="evidence" value="ECO:0007669"/>
    <property type="project" value="UniProtKB-KW"/>
</dbReference>
<dbReference type="AlphaFoldDB" id="A0A4Z0AAR2"/>
<keyword evidence="9" id="KW-1185">Reference proteome</keyword>
<accession>A0A4Z0AAR2</accession>
<dbReference type="Proteomes" id="UP000298061">
    <property type="component" value="Unassembled WGS sequence"/>
</dbReference>
<proteinExistence type="inferred from homology"/>
<dbReference type="InterPro" id="IPR050364">
    <property type="entry name" value="Cytochrome_P450_fung"/>
</dbReference>
<dbReference type="GO" id="GO:0005506">
    <property type="term" value="F:iron ion binding"/>
    <property type="evidence" value="ECO:0007669"/>
    <property type="project" value="InterPro"/>
</dbReference>
<evidence type="ECO:0000256" key="6">
    <source>
        <dbReference type="ARBA" id="ARBA00023004"/>
    </source>
</evidence>
<dbReference type="Gene3D" id="1.10.630.10">
    <property type="entry name" value="Cytochrome P450"/>
    <property type="match status" value="1"/>
</dbReference>
<evidence type="ECO:0000313" key="8">
    <source>
        <dbReference type="EMBL" id="TFY83423.1"/>
    </source>
</evidence>
<dbReference type="GO" id="GO:0016705">
    <property type="term" value="F:oxidoreductase activity, acting on paired donors, with incorporation or reduction of molecular oxygen"/>
    <property type="evidence" value="ECO:0007669"/>
    <property type="project" value="InterPro"/>
</dbReference>
<evidence type="ECO:0000313" key="9">
    <source>
        <dbReference type="Proteomes" id="UP000298061"/>
    </source>
</evidence>
<keyword evidence="4" id="KW-0479">Metal-binding</keyword>
<dbReference type="OrthoDB" id="1055148at2759"/>
<keyword evidence="5" id="KW-0560">Oxidoreductase</keyword>
<dbReference type="InterPro" id="IPR001128">
    <property type="entry name" value="Cyt_P450"/>
</dbReference>
<dbReference type="InterPro" id="IPR036396">
    <property type="entry name" value="Cyt_P450_sf"/>
</dbReference>
<dbReference type="SUPFAM" id="SSF48264">
    <property type="entry name" value="Cytochrome P450"/>
    <property type="match status" value="1"/>
</dbReference>
<evidence type="ECO:0000256" key="1">
    <source>
        <dbReference type="ARBA" id="ARBA00001971"/>
    </source>
</evidence>
<comment type="similarity">
    <text evidence="2">Belongs to the cytochrome P450 family.</text>
</comment>
<keyword evidence="7" id="KW-0503">Monooxygenase</keyword>
<dbReference type="EMBL" id="SFCI01000030">
    <property type="protein sequence ID" value="TFY83423.1"/>
    <property type="molecule type" value="Genomic_DNA"/>
</dbReference>
<name>A0A4Z0AAR2_9AGAM</name>
<evidence type="ECO:0000256" key="3">
    <source>
        <dbReference type="ARBA" id="ARBA00022617"/>
    </source>
</evidence>
<evidence type="ECO:0008006" key="10">
    <source>
        <dbReference type="Google" id="ProtNLM"/>
    </source>
</evidence>
<comment type="cofactor">
    <cofactor evidence="1">
        <name>heme</name>
        <dbReference type="ChEBI" id="CHEBI:30413"/>
    </cofactor>
</comment>
<evidence type="ECO:0000256" key="7">
    <source>
        <dbReference type="ARBA" id="ARBA00023033"/>
    </source>
</evidence>